<organism evidence="1 2">
    <name type="scientific">Pseudochryseolinea flava</name>
    <dbReference type="NCBI Taxonomy" id="2059302"/>
    <lineage>
        <taxon>Bacteria</taxon>
        <taxon>Pseudomonadati</taxon>
        <taxon>Bacteroidota</taxon>
        <taxon>Cytophagia</taxon>
        <taxon>Cytophagales</taxon>
        <taxon>Fulvivirgaceae</taxon>
        <taxon>Pseudochryseolinea</taxon>
    </lineage>
</organism>
<dbReference type="AlphaFoldDB" id="A0A364XZX9"/>
<evidence type="ECO:0000313" key="1">
    <source>
        <dbReference type="EMBL" id="RAW00084.1"/>
    </source>
</evidence>
<dbReference type="EMBL" id="QMFY01000008">
    <property type="protein sequence ID" value="RAW00084.1"/>
    <property type="molecule type" value="Genomic_DNA"/>
</dbReference>
<comment type="caution">
    <text evidence="1">The sequence shown here is derived from an EMBL/GenBank/DDBJ whole genome shotgun (WGS) entry which is preliminary data.</text>
</comment>
<dbReference type="RefSeq" id="WP_112747922.1">
    <property type="nucleotide sequence ID" value="NZ_QMFY01000008.1"/>
</dbReference>
<accession>A0A364XZX9</accession>
<protein>
    <submittedName>
        <fullName evidence="1">Uncharacterized protein</fullName>
    </submittedName>
</protein>
<sequence length="141" mass="16076">MKPRAICCAKTIVKDPVKTKPAVDVDVLSSIDPAVMEDSFVYVHCYFDNQSEGSLIRIWRTTFLVDAGSNAKSKLVHAENISFAPQWTMIPDFRNYSFLLIFTALPKSCKQFDLIEQIPQPGGFLVRNIHRNEQDVYHINI</sequence>
<dbReference type="OrthoDB" id="674183at2"/>
<gene>
    <name evidence="1" type="ORF">DQQ10_16170</name>
</gene>
<name>A0A364XZX9_9BACT</name>
<reference evidence="1 2" key="1">
    <citation type="submission" date="2018-06" db="EMBL/GenBank/DDBJ databases">
        <title>Chryseolinea flavus sp. nov., a member of the phylum Bacteroidetes isolated from soil.</title>
        <authorList>
            <person name="Li Y."/>
            <person name="Wang J."/>
        </authorList>
    </citation>
    <scope>NUCLEOTIDE SEQUENCE [LARGE SCALE GENOMIC DNA]</scope>
    <source>
        <strain evidence="1 2">SDU1-6</strain>
    </source>
</reference>
<proteinExistence type="predicted"/>
<dbReference type="Proteomes" id="UP000251889">
    <property type="component" value="Unassembled WGS sequence"/>
</dbReference>
<evidence type="ECO:0000313" key="2">
    <source>
        <dbReference type="Proteomes" id="UP000251889"/>
    </source>
</evidence>
<keyword evidence="2" id="KW-1185">Reference proteome</keyword>